<evidence type="ECO:0000256" key="1">
    <source>
        <dbReference type="SAM" id="SignalP"/>
    </source>
</evidence>
<protein>
    <recommendedName>
        <fullName evidence="4">Gifsy-1 prophage protein</fullName>
    </recommendedName>
</protein>
<sequence>MRFFAALSLSLLAPLAIPSAHAQTVVPVQFERGASSATIAGSIKGREYADYRIMVRAGQHLSVRLTPTDGSPYFNLLEPGSRDVAIFNSSMNGQSYAGTTTRAGAYTIRVYQMRASGRRGETARFTLDIAVRGSSDGAHSTIPSHRPVDALVAGTPYHATASIMCRASAGTGMGTCKAGVIRRGGSATVHLDTPDGGERTILFRGGTAVSSDSQAGLTVTRRRDVSIVRIGTVEIYEIPDALIEGG</sequence>
<keyword evidence="1" id="KW-0732">Signal</keyword>
<keyword evidence="3" id="KW-1185">Reference proteome</keyword>
<evidence type="ECO:0000313" key="3">
    <source>
        <dbReference type="Proteomes" id="UP000473531"/>
    </source>
</evidence>
<accession>A0A6L7GCE4</accession>
<dbReference type="RefSeq" id="WP_160599286.1">
    <property type="nucleotide sequence ID" value="NZ_WTYU01000001.1"/>
</dbReference>
<name>A0A6L7GCE4_9SPHN</name>
<reference evidence="2 3" key="1">
    <citation type="submission" date="2019-12" db="EMBL/GenBank/DDBJ databases">
        <title>Genomic-based taxomic classification of the family Erythrobacteraceae.</title>
        <authorList>
            <person name="Xu L."/>
        </authorList>
    </citation>
    <scope>NUCLEOTIDE SEQUENCE [LARGE SCALE GENOMIC DNA]</scope>
    <source>
        <strain evidence="2 3">KCTC 52259</strain>
    </source>
</reference>
<comment type="caution">
    <text evidence="2">The sequence shown here is derived from an EMBL/GenBank/DDBJ whole genome shotgun (WGS) entry which is preliminary data.</text>
</comment>
<dbReference type="Proteomes" id="UP000473531">
    <property type="component" value="Unassembled WGS sequence"/>
</dbReference>
<dbReference type="AlphaFoldDB" id="A0A6L7GCE4"/>
<dbReference type="EMBL" id="WTYU01000001">
    <property type="protein sequence ID" value="MXP13155.1"/>
    <property type="molecule type" value="Genomic_DNA"/>
</dbReference>
<gene>
    <name evidence="2" type="ORF">GRI44_00010</name>
</gene>
<evidence type="ECO:0000313" key="2">
    <source>
        <dbReference type="EMBL" id="MXP13155.1"/>
    </source>
</evidence>
<dbReference type="Gene3D" id="2.60.120.380">
    <property type="match status" value="1"/>
</dbReference>
<proteinExistence type="predicted"/>
<evidence type="ECO:0008006" key="4">
    <source>
        <dbReference type="Google" id="ProtNLM"/>
    </source>
</evidence>
<organism evidence="2 3">
    <name type="scientific">Allopontixanthobacter confluentis</name>
    <dbReference type="NCBI Taxonomy" id="1849021"/>
    <lineage>
        <taxon>Bacteria</taxon>
        <taxon>Pseudomonadati</taxon>
        <taxon>Pseudomonadota</taxon>
        <taxon>Alphaproteobacteria</taxon>
        <taxon>Sphingomonadales</taxon>
        <taxon>Erythrobacteraceae</taxon>
        <taxon>Allopontixanthobacter</taxon>
    </lineage>
</organism>
<feature type="signal peptide" evidence="1">
    <location>
        <begin position="1"/>
        <end position="22"/>
    </location>
</feature>
<feature type="chain" id="PRO_5026851141" description="Gifsy-1 prophage protein" evidence="1">
    <location>
        <begin position="23"/>
        <end position="246"/>
    </location>
</feature>
<dbReference type="OrthoDB" id="594865at2"/>